<evidence type="ECO:0000256" key="2">
    <source>
        <dbReference type="ARBA" id="ARBA00022112"/>
    </source>
</evidence>
<keyword evidence="3 4" id="KW-0479">Metal-binding</keyword>
<dbReference type="EMBL" id="FNDX01000004">
    <property type="protein sequence ID" value="SDI30037.1"/>
    <property type="molecule type" value="Genomic_DNA"/>
</dbReference>
<evidence type="ECO:0000313" key="5">
    <source>
        <dbReference type="EMBL" id="SDI30037.1"/>
    </source>
</evidence>
<proteinExistence type="inferred from homology"/>
<feature type="binding site" evidence="4">
    <location>
        <position position="232"/>
    </location>
    <ligand>
        <name>a divalent metal cation</name>
        <dbReference type="ChEBI" id="CHEBI:60240"/>
        <label>1</label>
    </ligand>
</feature>
<dbReference type="GO" id="GO:0016787">
    <property type="term" value="F:hydrolase activity"/>
    <property type="evidence" value="ECO:0007669"/>
    <property type="project" value="UniProtKB-KW"/>
</dbReference>
<dbReference type="RefSeq" id="WP_090713023.1">
    <property type="nucleotide sequence ID" value="NZ_CBCSKY010000004.1"/>
</dbReference>
<feature type="binding site" evidence="4">
    <location>
        <position position="228"/>
    </location>
    <ligand>
        <name>a divalent metal cation</name>
        <dbReference type="ChEBI" id="CHEBI:60240"/>
        <label>1</label>
    </ligand>
</feature>
<evidence type="ECO:0000256" key="4">
    <source>
        <dbReference type="PIRSR" id="PIRSR602678-1"/>
    </source>
</evidence>
<keyword evidence="6" id="KW-1185">Reference proteome</keyword>
<feature type="binding site" evidence="4">
    <location>
        <position position="63"/>
    </location>
    <ligand>
        <name>a divalent metal cation</name>
        <dbReference type="ChEBI" id="CHEBI:60240"/>
        <label>1</label>
    </ligand>
</feature>
<evidence type="ECO:0000313" key="6">
    <source>
        <dbReference type="Proteomes" id="UP000199050"/>
    </source>
</evidence>
<gene>
    <name evidence="5" type="ORF">SAMN05216192_104179</name>
</gene>
<dbReference type="SUPFAM" id="SSF102705">
    <property type="entry name" value="NIF3 (NGG1p interacting factor 3)-like"/>
    <property type="match status" value="1"/>
</dbReference>
<sequence length="264" mass="28986">MTITFGTIIDWLTAGIPAPEQTVDRLETGAPETEVRGIVTAFTASQYVIEQAAALGANLIISHEGVYYSHHDQREQLGNDPVYRQKSALIAEAQISIYRFHDYVHRYTPDGITEGLITALGWQEYVTEHRPAVSLLTLPPMTAREAAEHVKSKLQIAYVRAAGDLSTACRTIGILVGYRGGGQQVIPLYGEEGLDLIIAGEGPEWETPEYVRDALQQGRSKALIMLGHAESEAPGMKLLAERLAAQFPAVPVHFIPERPVFEVI</sequence>
<dbReference type="PANTHER" id="PTHR13799">
    <property type="entry name" value="NGG1 INTERACTING FACTOR 3"/>
    <property type="match status" value="1"/>
</dbReference>
<protein>
    <recommendedName>
        <fullName evidence="2">GTP cyclohydrolase 1 type 2 homolog</fullName>
    </recommendedName>
</protein>
<dbReference type="GO" id="GO:0046872">
    <property type="term" value="F:metal ion binding"/>
    <property type="evidence" value="ECO:0007669"/>
    <property type="project" value="UniProtKB-KW"/>
</dbReference>
<organism evidence="5 6">
    <name type="scientific">Paenibacillus typhae</name>
    <dbReference type="NCBI Taxonomy" id="1174501"/>
    <lineage>
        <taxon>Bacteria</taxon>
        <taxon>Bacillati</taxon>
        <taxon>Bacillota</taxon>
        <taxon>Bacilli</taxon>
        <taxon>Bacillales</taxon>
        <taxon>Paenibacillaceae</taxon>
        <taxon>Paenibacillus</taxon>
    </lineage>
</organism>
<evidence type="ECO:0000256" key="1">
    <source>
        <dbReference type="ARBA" id="ARBA00006964"/>
    </source>
</evidence>
<dbReference type="InterPro" id="IPR002678">
    <property type="entry name" value="DUF34/NIF3"/>
</dbReference>
<dbReference type="AlphaFoldDB" id="A0A1G8JGB4"/>
<reference evidence="6" key="1">
    <citation type="submission" date="2016-10" db="EMBL/GenBank/DDBJ databases">
        <authorList>
            <person name="Varghese N."/>
            <person name="Submissions S."/>
        </authorList>
    </citation>
    <scope>NUCLEOTIDE SEQUENCE [LARGE SCALE GENOMIC DNA]</scope>
    <source>
        <strain evidence="6">CGMCC 1.11012</strain>
    </source>
</reference>
<keyword evidence="5" id="KW-0378">Hydrolase</keyword>
<accession>A0A1G8JGB4</accession>
<dbReference type="Pfam" id="PF01784">
    <property type="entry name" value="DUF34_NIF3"/>
    <property type="match status" value="1"/>
</dbReference>
<comment type="similarity">
    <text evidence="1">Belongs to the GTP cyclohydrolase I type 2/NIF3 family.</text>
</comment>
<dbReference type="GO" id="GO:0005737">
    <property type="term" value="C:cytoplasm"/>
    <property type="evidence" value="ECO:0007669"/>
    <property type="project" value="TreeGrafter"/>
</dbReference>
<dbReference type="InterPro" id="IPR036069">
    <property type="entry name" value="DUF34/NIF3_sf"/>
</dbReference>
<dbReference type="OrthoDB" id="1116574at2"/>
<dbReference type="PANTHER" id="PTHR13799:SF14">
    <property type="entry name" value="GTP CYCLOHYDROLASE 1 TYPE 2 HOMOLOG"/>
    <property type="match status" value="1"/>
</dbReference>
<dbReference type="Gene3D" id="3.40.1390.30">
    <property type="entry name" value="NIF3 (NGG1p interacting factor 3)-like"/>
    <property type="match status" value="2"/>
</dbReference>
<dbReference type="Proteomes" id="UP000199050">
    <property type="component" value="Unassembled WGS sequence"/>
</dbReference>
<name>A0A1G8JGB4_9BACL</name>
<evidence type="ECO:0000256" key="3">
    <source>
        <dbReference type="ARBA" id="ARBA00022723"/>
    </source>
</evidence>
<dbReference type="STRING" id="1174501.SAMN05216192_104179"/>